<dbReference type="GO" id="GO:0019902">
    <property type="term" value="F:phosphatase binding"/>
    <property type="evidence" value="ECO:0007669"/>
    <property type="project" value="TreeGrafter"/>
</dbReference>
<dbReference type="AlphaFoldDB" id="G4YP96"/>
<protein>
    <recommendedName>
        <fullName evidence="3">Sfi1 spindle body domain-containing protein</fullName>
    </recommendedName>
</protein>
<dbReference type="Proteomes" id="UP000002640">
    <property type="component" value="Unassembled WGS sequence"/>
</dbReference>
<dbReference type="InParanoid" id="G4YP96"/>
<dbReference type="EMBL" id="JH159151">
    <property type="protein sequence ID" value="EGZ27230.1"/>
    <property type="molecule type" value="Genomic_DNA"/>
</dbReference>
<evidence type="ECO:0008006" key="3">
    <source>
        <dbReference type="Google" id="ProtNLM"/>
    </source>
</evidence>
<dbReference type="SMR" id="G4YP96"/>
<accession>G4YP96</accession>
<organism evidence="1 2">
    <name type="scientific">Phytophthora sojae (strain P6497)</name>
    <name type="common">Soybean stem and root rot agent</name>
    <name type="synonym">Phytophthora megasperma f. sp. glycines</name>
    <dbReference type="NCBI Taxonomy" id="1094619"/>
    <lineage>
        <taxon>Eukaryota</taxon>
        <taxon>Sar</taxon>
        <taxon>Stramenopiles</taxon>
        <taxon>Oomycota</taxon>
        <taxon>Peronosporomycetes</taxon>
        <taxon>Peronosporales</taxon>
        <taxon>Peronosporaceae</taxon>
        <taxon>Phytophthora</taxon>
    </lineage>
</organism>
<evidence type="ECO:0000313" key="2">
    <source>
        <dbReference type="Proteomes" id="UP000002640"/>
    </source>
</evidence>
<dbReference type="RefSeq" id="XP_009514505.1">
    <property type="nucleotide sequence ID" value="XM_009516210.1"/>
</dbReference>
<name>G4YP96_PHYSP</name>
<dbReference type="GeneID" id="20653882"/>
<evidence type="ECO:0000313" key="1">
    <source>
        <dbReference type="EMBL" id="EGZ27230.1"/>
    </source>
</evidence>
<proteinExistence type="predicted"/>
<keyword evidence="2" id="KW-1185">Reference proteome</keyword>
<reference evidence="1 2" key="1">
    <citation type="journal article" date="2006" name="Science">
        <title>Phytophthora genome sequences uncover evolutionary origins and mechanisms of pathogenesis.</title>
        <authorList>
            <person name="Tyler B.M."/>
            <person name="Tripathy S."/>
            <person name="Zhang X."/>
            <person name="Dehal P."/>
            <person name="Jiang R.H."/>
            <person name="Aerts A."/>
            <person name="Arredondo F.D."/>
            <person name="Baxter L."/>
            <person name="Bensasson D."/>
            <person name="Beynon J.L."/>
            <person name="Chapman J."/>
            <person name="Damasceno C.M."/>
            <person name="Dorrance A.E."/>
            <person name="Dou D."/>
            <person name="Dickerman A.W."/>
            <person name="Dubchak I.L."/>
            <person name="Garbelotto M."/>
            <person name="Gijzen M."/>
            <person name="Gordon S.G."/>
            <person name="Govers F."/>
            <person name="Grunwald N.J."/>
            <person name="Huang W."/>
            <person name="Ivors K.L."/>
            <person name="Jones R.W."/>
            <person name="Kamoun S."/>
            <person name="Krampis K."/>
            <person name="Lamour K.H."/>
            <person name="Lee M.K."/>
            <person name="McDonald W.H."/>
            <person name="Medina M."/>
            <person name="Meijer H.J."/>
            <person name="Nordberg E.K."/>
            <person name="Maclean D.J."/>
            <person name="Ospina-Giraldo M.D."/>
            <person name="Morris P.F."/>
            <person name="Phuntumart V."/>
            <person name="Putnam N.H."/>
            <person name="Rash S."/>
            <person name="Rose J.K."/>
            <person name="Sakihama Y."/>
            <person name="Salamov A.A."/>
            <person name="Savidor A."/>
            <person name="Scheuring C.F."/>
            <person name="Smith B.M."/>
            <person name="Sobral B.W."/>
            <person name="Terry A."/>
            <person name="Torto-Alalibo T.A."/>
            <person name="Win J."/>
            <person name="Xu Z."/>
            <person name="Zhang H."/>
            <person name="Grigoriev I.V."/>
            <person name="Rokhsar D.S."/>
            <person name="Boore J.L."/>
        </authorList>
    </citation>
    <scope>NUCLEOTIDE SEQUENCE [LARGE SCALE GENOMIC DNA]</scope>
    <source>
        <strain evidence="1 2">P6497</strain>
    </source>
</reference>
<dbReference type="InterPro" id="IPR052270">
    <property type="entry name" value="CACF_protein"/>
</dbReference>
<feature type="non-terminal residue" evidence="1">
    <location>
        <position position="461"/>
    </location>
</feature>
<dbReference type="PANTHER" id="PTHR22028">
    <property type="entry name" value="SFI1 SPINDLE BODY DOMAIN-CONTAINING PROTEIN-RELATED"/>
    <property type="match status" value="1"/>
</dbReference>
<dbReference type="OMA" id="RMFQRWQ"/>
<dbReference type="PANTHER" id="PTHR22028:SF9">
    <property type="entry name" value="SFI1 SPINDLE BODY DOMAIN-CONTAINING PROTEIN"/>
    <property type="match status" value="1"/>
</dbReference>
<sequence length="461" mass="57190">MQRRLQARVTQWSDFCHERRRRRQQVATANKFYNGYLLCLAMFHWQSLWLKTSALRHKEAHAVRQINSRRLSKAVCQWYENYQHLSSNRLMKVQASRFRSKRLLTRCFRAWKGYNDAVRHKVSKRRFATRLRQRKVLSRMFQRWQKFAELRAFERRQLNLALEHRSRVVRRLVFQNWKSYRSKRTLYIVAYTFRRKLLLQKVWIRWNQHRARITEMGYRRLEYSQAALLRRWYHNVRERVEQRAKVARAIEFQASNLREKTWKAWQMYVACRHEKEKQLVWILGYYSVEVLLRKSLGSWKKLNQKEDAFGRWKTFWQQRQSMNEKRLQARVFHCVHLEQRSLNAWRISVRDRKQSKMARAFNTAKVLRTMCTLWKRKVHVLRQVRRMFLYQENFQAQTHFDAWKRYATTRKQLNDRLRGAMKFRANLVKVDVWQKWKTWVTMQQQERDTILLAVDFRDRFS</sequence>
<dbReference type="KEGG" id="psoj:PHYSODRAFT_469938"/>
<gene>
    <name evidence="1" type="ORF">PHYSODRAFT_469938</name>
</gene>